<dbReference type="KEGG" id="mela:C6568_15435"/>
<dbReference type="InterPro" id="IPR010982">
    <property type="entry name" value="Lambda_DNA-bd_dom_sf"/>
</dbReference>
<dbReference type="Pfam" id="PF01381">
    <property type="entry name" value="HTH_3"/>
    <property type="match status" value="1"/>
</dbReference>
<evidence type="ECO:0000313" key="3">
    <source>
        <dbReference type="EMBL" id="AVO50479.1"/>
    </source>
</evidence>
<dbReference type="EMBL" id="CP027667">
    <property type="protein sequence ID" value="AVO50479.1"/>
    <property type="molecule type" value="Genomic_DNA"/>
</dbReference>
<dbReference type="InterPro" id="IPR050807">
    <property type="entry name" value="TransReg_Diox_bact_type"/>
</dbReference>
<dbReference type="PANTHER" id="PTHR46797:SF1">
    <property type="entry name" value="METHYLPHOSPHONATE SYNTHASE"/>
    <property type="match status" value="1"/>
</dbReference>
<sequence>MSDIQVIAQGGKPAFYVVPAALWEKVRDVLEGLEDEAAFDLATAQDDGTRIPAPVAFAVAGGSHPMRAWREHRGLSQEALAQAASLSKPYISQIESGRRAGSAATIKKIAAALGTTVDALML</sequence>
<evidence type="ECO:0000256" key="1">
    <source>
        <dbReference type="ARBA" id="ARBA00023125"/>
    </source>
</evidence>
<evidence type="ECO:0000259" key="2">
    <source>
        <dbReference type="PROSITE" id="PS50943"/>
    </source>
</evidence>
<dbReference type="InterPro" id="IPR001387">
    <property type="entry name" value="Cro/C1-type_HTH"/>
</dbReference>
<proteinExistence type="predicted"/>
<dbReference type="SMART" id="SM00530">
    <property type="entry name" value="HTH_XRE"/>
    <property type="match status" value="1"/>
</dbReference>
<dbReference type="CDD" id="cd00093">
    <property type="entry name" value="HTH_XRE"/>
    <property type="match status" value="1"/>
</dbReference>
<evidence type="ECO:0000313" key="4">
    <source>
        <dbReference type="Proteomes" id="UP000237925"/>
    </source>
</evidence>
<dbReference type="GO" id="GO:0003677">
    <property type="term" value="F:DNA binding"/>
    <property type="evidence" value="ECO:0007669"/>
    <property type="project" value="UniProtKB-KW"/>
</dbReference>
<dbReference type="Proteomes" id="UP000237925">
    <property type="component" value="Chromosome"/>
</dbReference>
<dbReference type="PANTHER" id="PTHR46797">
    <property type="entry name" value="HTH-TYPE TRANSCRIPTIONAL REGULATOR"/>
    <property type="match status" value="1"/>
</dbReference>
<dbReference type="Gene3D" id="1.10.260.40">
    <property type="entry name" value="lambda repressor-like DNA-binding domains"/>
    <property type="match status" value="1"/>
</dbReference>
<dbReference type="SUPFAM" id="SSF47413">
    <property type="entry name" value="lambda repressor-like DNA-binding domains"/>
    <property type="match status" value="1"/>
</dbReference>
<keyword evidence="1" id="KW-0238">DNA-binding</keyword>
<dbReference type="OrthoDB" id="5679339at2"/>
<gene>
    <name evidence="3" type="ORF">C6568_15435</name>
</gene>
<dbReference type="GO" id="GO:0005829">
    <property type="term" value="C:cytosol"/>
    <property type="evidence" value="ECO:0007669"/>
    <property type="project" value="TreeGrafter"/>
</dbReference>
<feature type="domain" description="HTH cro/C1-type" evidence="2">
    <location>
        <begin position="66"/>
        <end position="120"/>
    </location>
</feature>
<organism evidence="3 4">
    <name type="scientific">Melaminivora suipulveris</name>
    <dbReference type="NCBI Taxonomy" id="2109913"/>
    <lineage>
        <taxon>Bacteria</taxon>
        <taxon>Pseudomonadati</taxon>
        <taxon>Pseudomonadota</taxon>
        <taxon>Betaproteobacteria</taxon>
        <taxon>Burkholderiales</taxon>
        <taxon>Comamonadaceae</taxon>
        <taxon>Melaminivora</taxon>
    </lineage>
</organism>
<name>A0A2R3QFD9_9BURK</name>
<dbReference type="GO" id="GO:0003700">
    <property type="term" value="F:DNA-binding transcription factor activity"/>
    <property type="evidence" value="ECO:0007669"/>
    <property type="project" value="TreeGrafter"/>
</dbReference>
<dbReference type="AlphaFoldDB" id="A0A2R3QFD9"/>
<keyword evidence="4" id="KW-1185">Reference proteome</keyword>
<reference evidence="3 4" key="1">
    <citation type="submission" date="2018-03" db="EMBL/GenBank/DDBJ databases">
        <title>Genome sequencing of Melaminivora sp.</title>
        <authorList>
            <person name="Kim S.-J."/>
            <person name="Heo J."/>
            <person name="Ahn J.-H."/>
            <person name="Kwon S.-W."/>
        </authorList>
    </citation>
    <scope>NUCLEOTIDE SEQUENCE [LARGE SCALE GENOMIC DNA]</scope>
    <source>
        <strain evidence="3 4">SC2-9</strain>
    </source>
</reference>
<protein>
    <submittedName>
        <fullName evidence="3">XRE family transcriptional regulator</fullName>
    </submittedName>
</protein>
<dbReference type="PROSITE" id="PS50943">
    <property type="entry name" value="HTH_CROC1"/>
    <property type="match status" value="1"/>
</dbReference>
<accession>A0A2R3QFD9</accession>